<dbReference type="InterPro" id="IPR006034">
    <property type="entry name" value="Asparaginase/glutaminase-like"/>
</dbReference>
<dbReference type="InterPro" id="IPR027475">
    <property type="entry name" value="Asparaginase/glutaminase_AS2"/>
</dbReference>
<dbReference type="FunFam" id="3.40.50.40:FF:000003">
    <property type="entry name" value="L-asparaginase 2"/>
    <property type="match status" value="1"/>
</dbReference>
<dbReference type="RefSeq" id="WP_260116086.1">
    <property type="nucleotide sequence ID" value="NZ_CP093361.1"/>
</dbReference>
<dbReference type="Gene3D" id="3.40.50.40">
    <property type="match status" value="1"/>
</dbReference>
<accession>A0A976RQZ8</accession>
<dbReference type="PRINTS" id="PR00139">
    <property type="entry name" value="ASNGLNASE"/>
</dbReference>
<sequence>MKTILAIHTGGTISMSADDNGEVMPNQENPIAGHDVTLDGTVKLINDPMFNLPSPHMTPEIMLKLRDRVLKAERDGIDGVVITHGTDTLEETAYFLDLTLPNRLPVVLTGAMRSSNEIGSDGLYNLQSSVAVAASDDAIGKGVLVVMNDEIHTARYVTKTHTTNLATFKTPTFGPLGIISKHQPYFFQELIKSDAFNIDHVEAGIFLLKAFAGMDGTLLDALNNGNTKGLVIEGLGSGNLPPATLPALKRILDRGIPVILVSRCYNGMAQDIYDYQGGGIELEKMGVSLCRGLNGPKARIKLIVGVSNGLQGDQLKQYMSTAIS</sequence>
<dbReference type="Pfam" id="PF17763">
    <property type="entry name" value="Asparaginase_C"/>
    <property type="match status" value="1"/>
</dbReference>
<keyword evidence="9" id="KW-1185">Reference proteome</keyword>
<comment type="similarity">
    <text evidence="1">Belongs to the asparaginase 1 family.</text>
</comment>
<evidence type="ECO:0000256" key="3">
    <source>
        <dbReference type="PIRSR" id="PIRSR001220-1"/>
    </source>
</evidence>
<dbReference type="EMBL" id="CP093361">
    <property type="protein sequence ID" value="UQS86277.1"/>
    <property type="molecule type" value="Genomic_DNA"/>
</dbReference>
<dbReference type="Gene3D" id="3.40.50.1170">
    <property type="entry name" value="L-asparaginase, N-terminal domain"/>
    <property type="match status" value="1"/>
</dbReference>
<evidence type="ECO:0000259" key="6">
    <source>
        <dbReference type="Pfam" id="PF00710"/>
    </source>
</evidence>
<reference evidence="8" key="1">
    <citation type="journal article" date="2022" name="Int. J. Syst. Evol. Microbiol.">
        <title>Apilactobacillus apisilvae sp. nov., Nicolia spurrieriana gen. nov. sp. nov., Bombilactobacillus folatiphilus sp. nov. and Bombilactobacillus thymidiniphilus sp. nov., four new lactic acid bacterial isolates from stingless bees Tetragonula carbonaria and Austroplebeia australis.</title>
        <authorList>
            <person name="Oliphant S.A."/>
            <person name="Watson-Haigh N.S."/>
            <person name="Sumby K.M."/>
            <person name="Gardner J."/>
            <person name="Groom S."/>
            <person name="Jiranek V."/>
        </authorList>
    </citation>
    <scope>NUCLEOTIDE SEQUENCE</scope>
    <source>
        <strain evidence="8">SGEP1_A5</strain>
    </source>
</reference>
<dbReference type="Proteomes" id="UP000831181">
    <property type="component" value="Chromosome"/>
</dbReference>
<dbReference type="PANTHER" id="PTHR11707">
    <property type="entry name" value="L-ASPARAGINASE"/>
    <property type="match status" value="1"/>
</dbReference>
<protein>
    <submittedName>
        <fullName evidence="8">Asparaginase</fullName>
    </submittedName>
</protein>
<evidence type="ECO:0000256" key="5">
    <source>
        <dbReference type="PROSITE-ProRule" id="PRU10100"/>
    </source>
</evidence>
<dbReference type="PIRSF" id="PIRSF500176">
    <property type="entry name" value="L_ASNase"/>
    <property type="match status" value="1"/>
</dbReference>
<gene>
    <name evidence="8" type="ORF">MOO44_04970</name>
</gene>
<dbReference type="KEGG" id="lbe:MOO44_04970"/>
<proteinExistence type="inferred from homology"/>
<dbReference type="InterPro" id="IPR036152">
    <property type="entry name" value="Asp/glu_Ase-like_sf"/>
</dbReference>
<feature type="binding site" evidence="4">
    <location>
        <begin position="86"/>
        <end position="87"/>
    </location>
    <ligand>
        <name>substrate</name>
    </ligand>
</feature>
<dbReference type="CDD" id="cd08964">
    <property type="entry name" value="L-asparaginase_II"/>
    <property type="match status" value="1"/>
</dbReference>
<dbReference type="InterPro" id="IPR004550">
    <property type="entry name" value="AsnASE_II"/>
</dbReference>
<keyword evidence="2" id="KW-0378">Hydrolase</keyword>
<dbReference type="AlphaFoldDB" id="A0A976RQZ8"/>
<evidence type="ECO:0000313" key="8">
    <source>
        <dbReference type="EMBL" id="UQS86277.1"/>
    </source>
</evidence>
<dbReference type="PANTHER" id="PTHR11707:SF28">
    <property type="entry name" value="60 KDA LYSOPHOSPHOLIPASE"/>
    <property type="match status" value="1"/>
</dbReference>
<dbReference type="InterPro" id="IPR027473">
    <property type="entry name" value="L-asparaginase_C"/>
</dbReference>
<dbReference type="PROSITE" id="PS00917">
    <property type="entry name" value="ASN_GLN_ASE_2"/>
    <property type="match status" value="1"/>
</dbReference>
<evidence type="ECO:0000256" key="1">
    <source>
        <dbReference type="ARBA" id="ARBA00010518"/>
    </source>
</evidence>
<dbReference type="SFLD" id="SFLDS00057">
    <property type="entry name" value="Glutaminase/Asparaginase"/>
    <property type="match status" value="1"/>
</dbReference>
<dbReference type="InterPro" id="IPR037152">
    <property type="entry name" value="L-asparaginase_N_sf"/>
</dbReference>
<name>A0A976RQZ8_9LACO</name>
<evidence type="ECO:0000256" key="2">
    <source>
        <dbReference type="ARBA" id="ARBA00022801"/>
    </source>
</evidence>
<feature type="binding site" evidence="4">
    <location>
        <position position="54"/>
    </location>
    <ligand>
        <name>substrate</name>
    </ligand>
</feature>
<feature type="domain" description="Asparaginase/glutaminase C-terminal" evidence="7">
    <location>
        <begin position="205"/>
        <end position="319"/>
    </location>
</feature>
<feature type="active site" description="O-isoaspartyl threonine intermediate" evidence="3">
    <location>
        <position position="12"/>
    </location>
</feature>
<dbReference type="PROSITE" id="PS51732">
    <property type="entry name" value="ASN_GLN_ASE_3"/>
    <property type="match status" value="1"/>
</dbReference>
<dbReference type="PIRSF" id="PIRSF001220">
    <property type="entry name" value="L-ASNase_gatD"/>
    <property type="match status" value="1"/>
</dbReference>
<dbReference type="Pfam" id="PF00710">
    <property type="entry name" value="Asparaginase"/>
    <property type="match status" value="1"/>
</dbReference>
<evidence type="ECO:0000313" key="9">
    <source>
        <dbReference type="Proteomes" id="UP000831181"/>
    </source>
</evidence>
<dbReference type="SUPFAM" id="SSF53774">
    <property type="entry name" value="Glutaminase/Asparaginase"/>
    <property type="match status" value="1"/>
</dbReference>
<dbReference type="SMART" id="SM00870">
    <property type="entry name" value="Asparaginase"/>
    <property type="match status" value="1"/>
</dbReference>
<dbReference type="FunFam" id="3.40.50.1170:FF:000001">
    <property type="entry name" value="L-asparaginase 2"/>
    <property type="match status" value="1"/>
</dbReference>
<feature type="active site" evidence="5">
    <location>
        <position position="86"/>
    </location>
</feature>
<dbReference type="GO" id="GO:0006528">
    <property type="term" value="P:asparagine metabolic process"/>
    <property type="evidence" value="ECO:0007669"/>
    <property type="project" value="InterPro"/>
</dbReference>
<evidence type="ECO:0000259" key="7">
    <source>
        <dbReference type="Pfam" id="PF17763"/>
    </source>
</evidence>
<organism evidence="8 9">
    <name type="scientific">Nicoliella spurrieriana</name>
    <dbReference type="NCBI Taxonomy" id="2925830"/>
    <lineage>
        <taxon>Bacteria</taxon>
        <taxon>Bacillati</taxon>
        <taxon>Bacillota</taxon>
        <taxon>Bacilli</taxon>
        <taxon>Lactobacillales</taxon>
        <taxon>Lactobacillaceae</taxon>
        <taxon>Nicoliella</taxon>
    </lineage>
</organism>
<dbReference type="GO" id="GO:0004067">
    <property type="term" value="F:asparaginase activity"/>
    <property type="evidence" value="ECO:0007669"/>
    <property type="project" value="UniProtKB-UniRule"/>
</dbReference>
<dbReference type="InterPro" id="IPR040919">
    <property type="entry name" value="Asparaginase_C"/>
</dbReference>
<dbReference type="InterPro" id="IPR027474">
    <property type="entry name" value="L-asparaginase_N"/>
</dbReference>
<evidence type="ECO:0000256" key="4">
    <source>
        <dbReference type="PIRSR" id="PIRSR001220-2"/>
    </source>
</evidence>
<feature type="domain" description="L-asparaginase N-terminal" evidence="6">
    <location>
        <begin position="4"/>
        <end position="190"/>
    </location>
</feature>